<sequence>MLFKNFTDNELKEIKMACKELQETVKRIRGEKNNKECKEKVIEEQKRKDMDFKELLDEAQKVYNVNNIEVQYLLKTYIDNMEDNRKNICEKCDEVISECRKYREKL</sequence>
<feature type="coiled-coil region" evidence="1">
    <location>
        <begin position="4"/>
        <end position="48"/>
    </location>
</feature>
<evidence type="ECO:0000313" key="2">
    <source>
        <dbReference type="EMBL" id="ACO86911.1"/>
    </source>
</evidence>
<dbReference type="RefSeq" id="WP_012705579.1">
    <property type="nucleotide sequence ID" value="NC_012563.1"/>
</dbReference>
<gene>
    <name evidence="2" type="ordered locus">CLM_2067</name>
</gene>
<dbReference type="KEGG" id="cby:CLM_2067"/>
<protein>
    <submittedName>
        <fullName evidence="2">Uncharacterized protein</fullName>
    </submittedName>
</protein>
<evidence type="ECO:0000256" key="1">
    <source>
        <dbReference type="SAM" id="Coils"/>
    </source>
</evidence>
<dbReference type="EMBL" id="CP001581">
    <property type="protein sequence ID" value="ACO86911.1"/>
    <property type="molecule type" value="Genomic_DNA"/>
</dbReference>
<keyword evidence="1" id="KW-0175">Coiled coil</keyword>
<proteinExistence type="predicted"/>
<evidence type="ECO:0000313" key="3">
    <source>
        <dbReference type="Proteomes" id="UP000001374"/>
    </source>
</evidence>
<dbReference type="Proteomes" id="UP000001374">
    <property type="component" value="Chromosome"/>
</dbReference>
<reference evidence="2 3" key="1">
    <citation type="submission" date="2008-10" db="EMBL/GenBank/DDBJ databases">
        <title>Genome sequence of Clostridium botulinum A2 Kyoto.</title>
        <authorList>
            <person name="Shrivastava S."/>
            <person name="Brinkac L.M."/>
            <person name="Brown J.L."/>
            <person name="Bruce D."/>
            <person name="Detter C.C."/>
            <person name="Johnson E.A."/>
            <person name="Munk C.A."/>
            <person name="Smith L.A."/>
            <person name="Smith T.J."/>
            <person name="Sutton G."/>
            <person name="Brettin T.S."/>
        </authorList>
    </citation>
    <scope>NUCLEOTIDE SEQUENCE [LARGE SCALE GENOMIC DNA]</scope>
    <source>
        <strain evidence="3">Kyoto / Type A2</strain>
    </source>
</reference>
<dbReference type="HOGENOM" id="CLU_2218437_0_0_9"/>
<name>C1FP78_CLOBJ</name>
<accession>C1FP78</accession>
<organism evidence="2 3">
    <name type="scientific">Clostridium botulinum (strain Kyoto / Type A2)</name>
    <dbReference type="NCBI Taxonomy" id="536232"/>
    <lineage>
        <taxon>Bacteria</taxon>
        <taxon>Bacillati</taxon>
        <taxon>Bacillota</taxon>
        <taxon>Clostridia</taxon>
        <taxon>Eubacteriales</taxon>
        <taxon>Clostridiaceae</taxon>
        <taxon>Clostridium</taxon>
    </lineage>
</organism>
<dbReference type="AlphaFoldDB" id="C1FP78"/>